<gene>
    <name evidence="1" type="ORF">DPV95_04205</name>
</gene>
<dbReference type="SUPFAM" id="SSF109604">
    <property type="entry name" value="HD-domain/PDEase-like"/>
    <property type="match status" value="1"/>
</dbReference>
<accession>A0AAQ0H0W7</accession>
<dbReference type="AlphaFoldDB" id="A0AAQ0H0W7"/>
<evidence type="ECO:0000313" key="2">
    <source>
        <dbReference type="Proteomes" id="UP000253823"/>
    </source>
</evidence>
<reference evidence="1 2" key="1">
    <citation type="submission" date="2018-05" db="EMBL/GenBank/DDBJ databases">
        <title>Draft Genome Sequences for a Diverse set of 7 Haemophilus Species.</title>
        <authorList>
            <person name="Nichols M."/>
            <person name="Topaz N."/>
            <person name="Wang X."/>
            <person name="Wang X."/>
            <person name="Boxrud D."/>
        </authorList>
    </citation>
    <scope>NUCLEOTIDE SEQUENCE [LARGE SCALE GENOMIC DNA]</scope>
    <source>
        <strain evidence="1 2">C2006002596</strain>
    </source>
</reference>
<proteinExistence type="predicted"/>
<comment type="caution">
    <text evidence="1">The sequence shown here is derived from an EMBL/GenBank/DDBJ whole genome shotgun (WGS) entry which is preliminary data.</text>
</comment>
<dbReference type="Gene3D" id="1.10.3210.10">
    <property type="entry name" value="Hypothetical protein af1432"/>
    <property type="match status" value="1"/>
</dbReference>
<dbReference type="RefSeq" id="WP_111406693.1">
    <property type="nucleotide sequence ID" value="NZ_QEPT01000002.1"/>
</dbReference>
<sequence length="191" mass="21945">MSIFITHGNRLIDFANPQNSDIHIDDIIHHLAMIPRFGGKLDVHYSVLDHSVFAGVIAKTCLKVDDMTAFAVLMHDAQEAFLGDVTSPLKQLLPDYKKIEKAFEMVIRDKFKIRIKAEMEIVVKTADILALKAEKQAFIQTPAELAEHWRFLDKFPTVPISPREYINSKALFKDAFNYYNKTLNLRLEEIK</sequence>
<protein>
    <submittedName>
        <fullName evidence="1">Phosphohydrolase</fullName>
    </submittedName>
</protein>
<dbReference type="Proteomes" id="UP000253823">
    <property type="component" value="Unassembled WGS sequence"/>
</dbReference>
<dbReference type="EMBL" id="QEPT01000002">
    <property type="protein sequence ID" value="RDE84935.1"/>
    <property type="molecule type" value="Genomic_DNA"/>
</dbReference>
<evidence type="ECO:0000313" key="1">
    <source>
        <dbReference type="EMBL" id="RDE84935.1"/>
    </source>
</evidence>
<name>A0AAQ0H0W7_HAEPA</name>
<organism evidence="1 2">
    <name type="scientific">Haemophilus parainfluenzae</name>
    <dbReference type="NCBI Taxonomy" id="729"/>
    <lineage>
        <taxon>Bacteria</taxon>
        <taxon>Pseudomonadati</taxon>
        <taxon>Pseudomonadota</taxon>
        <taxon>Gammaproteobacteria</taxon>
        <taxon>Pasteurellales</taxon>
        <taxon>Pasteurellaceae</taxon>
        <taxon>Haemophilus</taxon>
    </lineage>
</organism>